<dbReference type="OrthoDB" id="9810361at2"/>
<name>A0A3D9IJ84_9BACL</name>
<evidence type="ECO:0000313" key="1">
    <source>
        <dbReference type="EMBL" id="RED61820.1"/>
    </source>
</evidence>
<sequence>MESLPCKGCRGLCCGPVPVTGQELKGIKKKLKSMSPKSRSELENQERHFGTCIFYDSINDKCGIHSARPSVCQAFGLHNNLVCFRKPEAAAKGNWYAKETHVGILSNDYTWKDFK</sequence>
<protein>
    <submittedName>
        <fullName evidence="1">Uncharacterized protein</fullName>
    </submittedName>
</protein>
<dbReference type="Pfam" id="PF03692">
    <property type="entry name" value="CxxCxxCC"/>
    <property type="match status" value="1"/>
</dbReference>
<dbReference type="AlphaFoldDB" id="A0A3D9IJ84"/>
<gene>
    <name evidence="1" type="ORF">DFP95_105249</name>
</gene>
<dbReference type="InterPro" id="IPR005358">
    <property type="entry name" value="Puta_zinc/iron-chelating_dom"/>
</dbReference>
<proteinExistence type="predicted"/>
<accession>A0A3D9IJ84</accession>
<evidence type="ECO:0000313" key="2">
    <source>
        <dbReference type="Proteomes" id="UP000256869"/>
    </source>
</evidence>
<keyword evidence="2" id="KW-1185">Reference proteome</keyword>
<dbReference type="RefSeq" id="WP_115992842.1">
    <property type="nucleotide sequence ID" value="NZ_QRDY01000005.1"/>
</dbReference>
<dbReference type="EMBL" id="QRDY01000005">
    <property type="protein sequence ID" value="RED61820.1"/>
    <property type="molecule type" value="Genomic_DNA"/>
</dbReference>
<comment type="caution">
    <text evidence="1">The sequence shown here is derived from an EMBL/GenBank/DDBJ whole genome shotgun (WGS) entry which is preliminary data.</text>
</comment>
<dbReference type="Proteomes" id="UP000256869">
    <property type="component" value="Unassembled WGS sequence"/>
</dbReference>
<organism evidence="1 2">
    <name type="scientific">Cohnella lupini</name>
    <dbReference type="NCBI Taxonomy" id="1294267"/>
    <lineage>
        <taxon>Bacteria</taxon>
        <taxon>Bacillati</taxon>
        <taxon>Bacillota</taxon>
        <taxon>Bacilli</taxon>
        <taxon>Bacillales</taxon>
        <taxon>Paenibacillaceae</taxon>
        <taxon>Cohnella</taxon>
    </lineage>
</organism>
<reference evidence="1 2" key="1">
    <citation type="submission" date="2018-07" db="EMBL/GenBank/DDBJ databases">
        <title>Genomic Encyclopedia of Type Strains, Phase III (KMG-III): the genomes of soil and plant-associated and newly described type strains.</title>
        <authorList>
            <person name="Whitman W."/>
        </authorList>
    </citation>
    <scope>NUCLEOTIDE SEQUENCE [LARGE SCALE GENOMIC DNA]</scope>
    <source>
        <strain evidence="1 2">CECT 8236</strain>
    </source>
</reference>